<feature type="binding site" evidence="11">
    <location>
        <position position="104"/>
    </location>
    <ligand>
        <name>Ca(2+)</name>
        <dbReference type="ChEBI" id="CHEBI:29108"/>
        <label>1</label>
    </ligand>
</feature>
<keyword evidence="13" id="KW-1015">Disulfide bond</keyword>
<dbReference type="PROSITE" id="PS50873">
    <property type="entry name" value="PEROXIDASE_4"/>
    <property type="match status" value="1"/>
</dbReference>
<accession>A0A8T0QS81</accession>
<evidence type="ECO:0000256" key="3">
    <source>
        <dbReference type="ARBA" id="ARBA00022559"/>
    </source>
</evidence>
<dbReference type="Pfam" id="PF00141">
    <property type="entry name" value="peroxidase"/>
    <property type="match status" value="1"/>
</dbReference>
<protein>
    <recommendedName>
        <fullName evidence="14">Peroxidase</fullName>
        <ecNumber evidence="14">1.11.1.7</ecNumber>
    </recommendedName>
</protein>
<feature type="binding site" evidence="11">
    <location>
        <position position="106"/>
    </location>
    <ligand>
        <name>Ca(2+)</name>
        <dbReference type="ChEBI" id="CHEBI:29108"/>
        <label>1</label>
    </ligand>
</feature>
<dbReference type="EC" id="1.11.1.7" evidence="14"/>
<evidence type="ECO:0000256" key="10">
    <source>
        <dbReference type="PIRSR" id="PIRSR600823-1"/>
    </source>
</evidence>
<keyword evidence="3 14" id="KW-0575">Peroxidase</keyword>
<evidence type="ECO:0000256" key="7">
    <source>
        <dbReference type="ARBA" id="ARBA00023002"/>
    </source>
</evidence>
<dbReference type="InterPro" id="IPR010255">
    <property type="entry name" value="Haem_peroxidase_sf"/>
</dbReference>
<dbReference type="SUPFAM" id="SSF48113">
    <property type="entry name" value="Heme-dependent peroxidases"/>
    <property type="match status" value="1"/>
</dbReference>
<feature type="binding site" evidence="11">
    <location>
        <position position="108"/>
    </location>
    <ligand>
        <name>Ca(2+)</name>
        <dbReference type="ChEBI" id="CHEBI:29108"/>
        <label>1</label>
    </ligand>
</feature>
<evidence type="ECO:0000313" key="18">
    <source>
        <dbReference type="EMBL" id="KAG2575899.1"/>
    </source>
</evidence>
<dbReference type="Gene3D" id="1.10.520.10">
    <property type="match status" value="1"/>
</dbReference>
<evidence type="ECO:0000256" key="8">
    <source>
        <dbReference type="ARBA" id="ARBA00023004"/>
    </source>
</evidence>
<dbReference type="Proteomes" id="UP000823388">
    <property type="component" value="Chromosome 7K"/>
</dbReference>
<comment type="cofactor">
    <cofactor evidence="11 14">
        <name>Ca(2+)</name>
        <dbReference type="ChEBI" id="CHEBI:29108"/>
    </cofactor>
    <text evidence="11 14">Binds 2 calcium ions per subunit.</text>
</comment>
<feature type="chain" id="PRO_5035962617" description="Peroxidase" evidence="14">
    <location>
        <begin position="32"/>
        <end position="401"/>
    </location>
</feature>
<feature type="binding site" evidence="11">
    <location>
        <position position="115"/>
    </location>
    <ligand>
        <name>Ca(2+)</name>
        <dbReference type="ChEBI" id="CHEBI:29108"/>
        <label>1</label>
    </ligand>
</feature>
<dbReference type="GO" id="GO:0005576">
    <property type="term" value="C:extracellular region"/>
    <property type="evidence" value="ECO:0007669"/>
    <property type="project" value="UniProtKB-SubCell"/>
</dbReference>
<feature type="transmembrane region" description="Helical" evidence="16">
    <location>
        <begin position="365"/>
        <end position="384"/>
    </location>
</feature>
<evidence type="ECO:0000256" key="5">
    <source>
        <dbReference type="ARBA" id="ARBA00022723"/>
    </source>
</evidence>
<proteinExistence type="inferred from homology"/>
<evidence type="ECO:0000256" key="12">
    <source>
        <dbReference type="PIRSR" id="PIRSR600823-4"/>
    </source>
</evidence>
<comment type="catalytic activity">
    <reaction evidence="1 14">
        <text>2 a phenolic donor + H2O2 = 2 a phenolic radical donor + 2 H2O</text>
        <dbReference type="Rhea" id="RHEA:56136"/>
        <dbReference type="ChEBI" id="CHEBI:15377"/>
        <dbReference type="ChEBI" id="CHEBI:16240"/>
        <dbReference type="ChEBI" id="CHEBI:139520"/>
        <dbReference type="ChEBI" id="CHEBI:139521"/>
        <dbReference type="EC" id="1.11.1.7"/>
    </reaction>
</comment>
<comment type="function">
    <text evidence="14">Removal of H(2)O(2), oxidation of toxic reductants, biosynthesis and degradation of lignin, suberization, auxin catabolism, response to environmental stresses such as wounding, pathogen attack and oxidative stress.</text>
</comment>
<dbReference type="GO" id="GO:0042744">
    <property type="term" value="P:hydrogen peroxide catabolic process"/>
    <property type="evidence" value="ECO:0007669"/>
    <property type="project" value="UniProtKB-KW"/>
</dbReference>
<dbReference type="GO" id="GO:0046872">
    <property type="term" value="F:metal ion binding"/>
    <property type="evidence" value="ECO:0007669"/>
    <property type="project" value="UniProtKB-UniRule"/>
</dbReference>
<sequence length="401" mass="44751">MSMSMMRCRCQQQQATTVVLLLLAVSASASARPLTLTTLGSASANANANANANATNGLSVYFHLDSCPQLETIVRSHVDAALRQNVRLTAGLLRVFFHDCFPQGCDASILLDNGERNLPPNVGLQQEVLQLIEDARAKVHAQCGATVSCADITVPRHARRRQPPPAAPPSRCPSAASTAWRPPPPTTTSSSSRPAAHRHRRRPPHRLHQRRPLRPGRPRLALRRPHRRQGALQLLRRRVRARRRRRHQVHHGDLLGGRQRRPAARPRFSDAHRVRQPLLRRADAQEEPGGDAAVGPGAGHRLAHQLARPGLRRQPLVVLRPVQDLHGEDEPAQGAPGERRRGPPQLLQAQRRRRRRGPDADRICLIRSLLLVLFLVCFIYASTYNDDHDDSSTYSIRQMIE</sequence>
<feature type="binding site" evidence="11">
    <location>
        <position position="99"/>
    </location>
    <ligand>
        <name>Ca(2+)</name>
        <dbReference type="ChEBI" id="CHEBI:29108"/>
        <label>1</label>
    </ligand>
</feature>
<keyword evidence="8 14" id="KW-0408">Iron</keyword>
<dbReference type="GO" id="GO:0006979">
    <property type="term" value="P:response to oxidative stress"/>
    <property type="evidence" value="ECO:0007669"/>
    <property type="project" value="UniProtKB-UniRule"/>
</dbReference>
<keyword evidence="16" id="KW-1133">Transmembrane helix</keyword>
<feature type="region of interest" description="Disordered" evidence="15">
    <location>
        <begin position="157"/>
        <end position="298"/>
    </location>
</feature>
<gene>
    <name evidence="18" type="ORF">PVAP13_7KG363001</name>
</gene>
<dbReference type="InterPro" id="IPR000823">
    <property type="entry name" value="Peroxidase_pln"/>
</dbReference>
<feature type="site" description="Transition state stabilizer" evidence="12">
    <location>
        <position position="94"/>
    </location>
</feature>
<dbReference type="PRINTS" id="PR00461">
    <property type="entry name" value="PLPEROXIDASE"/>
</dbReference>
<dbReference type="GO" id="GO:0140825">
    <property type="term" value="F:lactoperoxidase activity"/>
    <property type="evidence" value="ECO:0007669"/>
    <property type="project" value="UniProtKB-EC"/>
</dbReference>
<name>A0A8T0QS81_PANVG</name>
<feature type="domain" description="Plant heme peroxidase family profile" evidence="17">
    <location>
        <begin position="57"/>
        <end position="152"/>
    </location>
</feature>
<feature type="disulfide bond" evidence="13">
    <location>
        <begin position="100"/>
        <end position="105"/>
    </location>
</feature>
<evidence type="ECO:0000256" key="6">
    <source>
        <dbReference type="ARBA" id="ARBA00022837"/>
    </source>
</evidence>
<keyword evidence="9 14" id="KW-0376">Hydrogen peroxide</keyword>
<evidence type="ECO:0000313" key="19">
    <source>
        <dbReference type="Proteomes" id="UP000823388"/>
    </source>
</evidence>
<feature type="compositionally biased region" description="Basic residues" evidence="15">
    <location>
        <begin position="195"/>
        <end position="249"/>
    </location>
</feature>
<dbReference type="InterPro" id="IPR019794">
    <property type="entry name" value="Peroxidases_AS"/>
</dbReference>
<keyword evidence="4 14" id="KW-0349">Heme</keyword>
<feature type="disulfide bond" evidence="13">
    <location>
        <begin position="67"/>
        <end position="143"/>
    </location>
</feature>
<evidence type="ECO:0000256" key="11">
    <source>
        <dbReference type="PIRSR" id="PIRSR600823-3"/>
    </source>
</evidence>
<evidence type="ECO:0000256" key="1">
    <source>
        <dbReference type="ARBA" id="ARBA00000189"/>
    </source>
</evidence>
<evidence type="ECO:0000259" key="17">
    <source>
        <dbReference type="PROSITE" id="PS50873"/>
    </source>
</evidence>
<evidence type="ECO:0000256" key="2">
    <source>
        <dbReference type="ARBA" id="ARBA00004613"/>
    </source>
</evidence>
<comment type="subcellular location">
    <subcellularLocation>
        <location evidence="2 14">Secreted</location>
    </subcellularLocation>
</comment>
<evidence type="ECO:0000256" key="13">
    <source>
        <dbReference type="PIRSR" id="PIRSR600823-5"/>
    </source>
</evidence>
<reference evidence="18" key="1">
    <citation type="submission" date="2020-05" db="EMBL/GenBank/DDBJ databases">
        <title>WGS assembly of Panicum virgatum.</title>
        <authorList>
            <person name="Lovell J.T."/>
            <person name="Jenkins J."/>
            <person name="Shu S."/>
            <person name="Juenger T.E."/>
            <person name="Schmutz J."/>
        </authorList>
    </citation>
    <scope>NUCLEOTIDE SEQUENCE</scope>
    <source>
        <strain evidence="18">AP13</strain>
    </source>
</reference>
<keyword evidence="16" id="KW-0472">Membrane</keyword>
<organism evidence="18 19">
    <name type="scientific">Panicum virgatum</name>
    <name type="common">Blackwell switchgrass</name>
    <dbReference type="NCBI Taxonomy" id="38727"/>
    <lineage>
        <taxon>Eukaryota</taxon>
        <taxon>Viridiplantae</taxon>
        <taxon>Streptophyta</taxon>
        <taxon>Embryophyta</taxon>
        <taxon>Tracheophyta</taxon>
        <taxon>Spermatophyta</taxon>
        <taxon>Magnoliopsida</taxon>
        <taxon>Liliopsida</taxon>
        <taxon>Poales</taxon>
        <taxon>Poaceae</taxon>
        <taxon>PACMAD clade</taxon>
        <taxon>Panicoideae</taxon>
        <taxon>Panicodae</taxon>
        <taxon>Paniceae</taxon>
        <taxon>Panicinae</taxon>
        <taxon>Panicum</taxon>
        <taxon>Panicum sect. Hiantes</taxon>
    </lineage>
</organism>
<keyword evidence="7 14" id="KW-0560">Oxidoreductase</keyword>
<dbReference type="PANTHER" id="PTHR31235">
    <property type="entry name" value="PEROXIDASE 25-RELATED"/>
    <property type="match status" value="1"/>
</dbReference>
<keyword evidence="14" id="KW-0732">Signal</keyword>
<comment type="similarity">
    <text evidence="14">Belongs to the peroxidase family. Classical plant (class III) peroxidase subfamily.</text>
</comment>
<keyword evidence="16" id="KW-0812">Transmembrane</keyword>
<evidence type="ECO:0000256" key="15">
    <source>
        <dbReference type="SAM" id="MobiDB-lite"/>
    </source>
</evidence>
<keyword evidence="14" id="KW-0964">Secreted</keyword>
<keyword evidence="5 11" id="KW-0479">Metal-binding</keyword>
<feature type="active site" description="Proton acceptor" evidence="10">
    <location>
        <position position="98"/>
    </location>
</feature>
<feature type="region of interest" description="Disordered" evidence="15">
    <location>
        <begin position="321"/>
        <end position="354"/>
    </location>
</feature>
<evidence type="ECO:0000256" key="16">
    <source>
        <dbReference type="SAM" id="Phobius"/>
    </source>
</evidence>
<feature type="signal peptide" evidence="14">
    <location>
        <begin position="1"/>
        <end position="31"/>
    </location>
</feature>
<evidence type="ECO:0000256" key="4">
    <source>
        <dbReference type="ARBA" id="ARBA00022617"/>
    </source>
</evidence>
<dbReference type="GO" id="GO:0020037">
    <property type="term" value="F:heme binding"/>
    <property type="evidence" value="ECO:0007669"/>
    <property type="project" value="UniProtKB-UniRule"/>
</dbReference>
<evidence type="ECO:0000256" key="14">
    <source>
        <dbReference type="RuleBase" id="RU362060"/>
    </source>
</evidence>
<dbReference type="AlphaFoldDB" id="A0A8T0QS81"/>
<dbReference type="InterPro" id="IPR002016">
    <property type="entry name" value="Haem_peroxidase"/>
</dbReference>
<keyword evidence="19" id="KW-1185">Reference proteome</keyword>
<evidence type="ECO:0000256" key="9">
    <source>
        <dbReference type="ARBA" id="ARBA00023324"/>
    </source>
</evidence>
<comment type="caution">
    <text evidence="18">The sequence shown here is derived from an EMBL/GenBank/DDBJ whole genome shotgun (WGS) entry which is preliminary data.</text>
</comment>
<dbReference type="EMBL" id="CM029049">
    <property type="protein sequence ID" value="KAG2575899.1"/>
    <property type="molecule type" value="Genomic_DNA"/>
</dbReference>
<keyword evidence="6 11" id="KW-0106">Calcium</keyword>
<dbReference type="PROSITE" id="PS00436">
    <property type="entry name" value="PEROXIDASE_2"/>
    <property type="match status" value="1"/>
</dbReference>
<comment type="cofactor">
    <cofactor evidence="14">
        <name>heme b</name>
        <dbReference type="ChEBI" id="CHEBI:60344"/>
    </cofactor>
    <text evidence="14">Binds 1 heme b (iron(II)-protoporphyrin IX) group per subunit.</text>
</comment>